<feature type="compositionally biased region" description="Basic and acidic residues" evidence="1">
    <location>
        <begin position="542"/>
        <end position="555"/>
    </location>
</feature>
<feature type="compositionally biased region" description="Basic and acidic residues" evidence="1">
    <location>
        <begin position="575"/>
        <end position="592"/>
    </location>
</feature>
<reference evidence="2" key="1">
    <citation type="submission" date="2020-11" db="EMBL/GenBank/DDBJ databases">
        <authorList>
            <person name="Tran Van P."/>
        </authorList>
    </citation>
    <scope>NUCLEOTIDE SEQUENCE</scope>
</reference>
<sequence>MSYPFRNSPWWVRKTTSAPMKPKIEPQLETYGVVPTSLEGQTLIPIKPGQYNEVNPQKVVKKAASSHDLRREPMAAGMAAGNDLCGLLNFRSFNGGSLFVDDLPRSGDPETKPKPTEAQIYDAILAIEDANRNYFEHGGEWKPPLLAPTHPLRKLTGEEFYFDDWNGQPPLSPEYTEIAQDFPSVPLKKEISQSAWDAYYAKDSDKNPDLVKTGNEFHFQSGQSDQCDCQVRCRDPIRDVRAAPDTCAARTVKDKIFLGQCPLFRCPPYTPCIYQEEPPPKTSEKLQKVKPGLQGTELPDGSEPGSIYDPWTRLNPKLFSIPGYAMWPNEAYQCPFAAREALMGPIAGQEKCPPPMGVGQTTLPEELVAAKPFPGPSDCGTKPARPRNRVAEMGSQMAPVIMLDFFRDLQMMNMSTKFSLVLRASTEESSRFFLHCVAGNPSDKIIIDYDMLPHPENEEDFDRLNRLKLSCRIYKYDPTEQEYMSAPTRLTRPCYMDIPKYVPTGCADQIKKEYHFRMAELRCLCHCPKPCKKKCCPCKEGEGSEGGEGHEEGGKGKGGGGGGGKGKGKGKGKAAAKEESEGGESKSEKSGEGGKGGGGGEGGGGGG</sequence>
<dbReference type="AlphaFoldDB" id="A0A7R8W9C6"/>
<name>A0A7R8W9C6_9CRUS</name>
<protein>
    <submittedName>
        <fullName evidence="2">Uncharacterized protein</fullName>
    </submittedName>
</protein>
<feature type="compositionally biased region" description="Gly residues" evidence="1">
    <location>
        <begin position="593"/>
        <end position="607"/>
    </location>
</feature>
<organism evidence="2">
    <name type="scientific">Cyprideis torosa</name>
    <dbReference type="NCBI Taxonomy" id="163714"/>
    <lineage>
        <taxon>Eukaryota</taxon>
        <taxon>Metazoa</taxon>
        <taxon>Ecdysozoa</taxon>
        <taxon>Arthropoda</taxon>
        <taxon>Crustacea</taxon>
        <taxon>Oligostraca</taxon>
        <taxon>Ostracoda</taxon>
        <taxon>Podocopa</taxon>
        <taxon>Podocopida</taxon>
        <taxon>Cytherocopina</taxon>
        <taxon>Cytheroidea</taxon>
        <taxon>Cytherideidae</taxon>
        <taxon>Cyprideis</taxon>
    </lineage>
</organism>
<feature type="compositionally biased region" description="Gly residues" evidence="1">
    <location>
        <begin position="556"/>
        <end position="565"/>
    </location>
</feature>
<gene>
    <name evidence="2" type="ORF">CTOB1V02_LOCUS2659</name>
</gene>
<accession>A0A7R8W9C6</accession>
<evidence type="ECO:0000313" key="2">
    <source>
        <dbReference type="EMBL" id="CAD7224706.1"/>
    </source>
</evidence>
<feature type="region of interest" description="Disordered" evidence="1">
    <location>
        <begin position="542"/>
        <end position="607"/>
    </location>
</feature>
<dbReference type="EMBL" id="OB660422">
    <property type="protein sequence ID" value="CAD7224706.1"/>
    <property type="molecule type" value="Genomic_DNA"/>
</dbReference>
<evidence type="ECO:0000256" key="1">
    <source>
        <dbReference type="SAM" id="MobiDB-lite"/>
    </source>
</evidence>
<proteinExistence type="predicted"/>